<keyword evidence="3" id="KW-1185">Reference proteome</keyword>
<dbReference type="Proteomes" id="UP000011096">
    <property type="component" value="Unassembled WGS sequence"/>
</dbReference>
<reference evidence="2 3" key="2">
    <citation type="submission" date="2020-04" db="EMBL/GenBank/DDBJ databases">
        <title>Genome sequencing and assembly of multiple isolates from the Colletotrichum gloeosporioides species complex.</title>
        <authorList>
            <person name="Gan P."/>
            <person name="Shirasu K."/>
        </authorList>
    </citation>
    <scope>NUCLEOTIDE SEQUENCE [LARGE SCALE GENOMIC DNA]</scope>
    <source>
        <strain evidence="2 3">Nara gc5</strain>
    </source>
</reference>
<sequence length="1439" mass="162405">MAQERMPELTELIRKIYHRFPSETWERTRTLLDHHPPHHLFAHVEDLVATRAVDHVLRSDAAFHRLAADFYGPRHPWLRDADLGQARWEEYGEFTARSAAAEVQAQTQQQDPAAARRALLLRKIREGEDVERWRRVLGLEDAVFSEQEIRGNGAEGPAFGRGEVRVARGVEVGACIDGPGGEYGPETWVRAEEEERVAHVGVPKAPGDGGEAPRNPFTTEWVPRATPGGERFPETFDQLYTSNQFIRRSKKYEHPKMPVQDEDEEMAGEEDPEAMAAQAGVATFTKLRRGDSSTVTQTLPLPGQPPRSGTQTNTGDVGNIQLFGGHTVPSSPARPLIPGFTISTRTDNLQTSQPVMHPSIVVTDTSSTGHTVPLFGRISTTTEQTEAPLPETPRIHTPWRQELPPPPIPDDELPSPAEDVEMADSDPDSDAVSIVSSIDPASTTWLEDFLRAEPSVPASDLEMMTYRGWRIHSPRIQLIRIKNFLADEDVDRTIGWAAKFAEVVLFLQHCMRLPDAAHKSWWDDLREAIKMAHTHQLFEQHHYGAQRLVVDFPEMSAASTRLPQVHGGRGVVVEEPPQEPVRPRYLLHRVPESLHDVDYQIPAPLLRNTFLTWFREDGNLVWMSTGDGNPGSGDRGRRFGYEPDFNMALTEDAWFGKCLAGGAETTAASLRGEANFYILSDEHVPGEVEEVTVNGTTHKVTPLFPEGETQQRFARYRGAKRAALQLCLTHFDSVENVAIQGPFRKLVMPLTKRQKAAAREAAGEGIVYKPHALEAPPEGAKVDPLGLTFWHQKMRESHYTRARATRDQTEEAHRRFLREIGAGGDGDDIVLPPRNYLGPLTGMSYLTEGETEKLERMKMLNGLRDNLQRAYNRAPREMLQGVLKNIEYGFAGGESWDVRDELREHRERHGKYLRLNGAELFWMEWMCEPSTNVRAQRGGGLPALGREFEVFVARMEGLLGDMDMGSLLAKAEDKVDVGRVTEALNVGLREGDYELKEDVVGRFCKVLSEHGRLGYEADNGTITISRPHCDWHPEHRVYWPTGSDPWDPQNNFFHRTNLPEPNARWSWQTAFDNPKLVDATRGVTKTMLWALAYRVGVELDGLVRDLRQVRKQLADAAAWDRRAVGLQDVAGQWRNHFERHGRVEEDGLGPPVSYVSVVRAGDPAKWEPGMTEPEAYEVVRRGIVDELSEGKSTLWPSRPRFSKKLEGQKEVEVATLHRDRVWDWAAPEVAGRKGRFFSVNRWPVHLQSERTQEKIRNSKEDAERAREKEREAIRERLARLEEESRPTEAELRQREVDRMLSVPYHEGDDRTEFFPSAEYWGGDTRLQRRAVEAHVRGLIAEETGPNDGRAPRGQVQQGSGIASLSRISLPEVNSPDVPHSVPGFLARGWNTFGSTVPQMRTEPAAQDTERMSDTSSVVYSHEDGEPEEVQRRVHFEDEG</sequence>
<gene>
    <name evidence="2" type="ORF">CGGC5_v012151</name>
</gene>
<dbReference type="RefSeq" id="XP_031889532.1">
    <property type="nucleotide sequence ID" value="XM_032030974.1"/>
</dbReference>
<feature type="region of interest" description="Disordered" evidence="1">
    <location>
        <begin position="201"/>
        <end position="234"/>
    </location>
</feature>
<name>A0A7J6ISJ8_COLFN</name>
<dbReference type="InParanoid" id="A0A7J6ISJ8"/>
<evidence type="ECO:0000256" key="1">
    <source>
        <dbReference type="SAM" id="MobiDB-lite"/>
    </source>
</evidence>
<protein>
    <submittedName>
        <fullName evidence="2">Uncharacterized protein</fullName>
    </submittedName>
</protein>
<feature type="region of interest" description="Disordered" evidence="1">
    <location>
        <begin position="1395"/>
        <end position="1439"/>
    </location>
</feature>
<proteinExistence type="predicted"/>
<feature type="compositionally biased region" description="Polar residues" evidence="1">
    <location>
        <begin position="307"/>
        <end position="316"/>
    </location>
</feature>
<evidence type="ECO:0000313" key="3">
    <source>
        <dbReference type="Proteomes" id="UP000011096"/>
    </source>
</evidence>
<feature type="region of interest" description="Disordered" evidence="1">
    <location>
        <begin position="287"/>
        <end position="318"/>
    </location>
</feature>
<dbReference type="OrthoDB" id="5422628at2759"/>
<dbReference type="EMBL" id="ANPB02000007">
    <property type="protein sequence ID" value="KAF4479885.1"/>
    <property type="molecule type" value="Genomic_DNA"/>
</dbReference>
<dbReference type="GeneID" id="43615031"/>
<feature type="compositionally biased region" description="Basic and acidic residues" evidence="1">
    <location>
        <begin position="1420"/>
        <end position="1439"/>
    </location>
</feature>
<evidence type="ECO:0000313" key="2">
    <source>
        <dbReference type="EMBL" id="KAF4479885.1"/>
    </source>
</evidence>
<reference evidence="2 3" key="1">
    <citation type="submission" date="2012-08" db="EMBL/GenBank/DDBJ databases">
        <authorList>
            <person name="Gan P.H.P."/>
            <person name="Ikeda K."/>
            <person name="Irieda H."/>
            <person name="Narusaka M."/>
            <person name="O'Connell R.J."/>
            <person name="Narusaka Y."/>
            <person name="Takano Y."/>
            <person name="Kubo Y."/>
            <person name="Shirasu K."/>
        </authorList>
    </citation>
    <scope>NUCLEOTIDE SEQUENCE [LARGE SCALE GENOMIC DNA]</scope>
    <source>
        <strain evidence="2 3">Nara gc5</strain>
    </source>
</reference>
<feature type="region of interest" description="Disordered" evidence="1">
    <location>
        <begin position="382"/>
        <end position="432"/>
    </location>
</feature>
<accession>A0A7J6ISJ8</accession>
<feature type="region of interest" description="Disordered" evidence="1">
    <location>
        <begin position="1250"/>
        <end position="1270"/>
    </location>
</feature>
<feature type="compositionally biased region" description="Acidic residues" evidence="1">
    <location>
        <begin position="409"/>
        <end position="429"/>
    </location>
</feature>
<comment type="caution">
    <text evidence="2">The sequence shown here is derived from an EMBL/GenBank/DDBJ whole genome shotgun (WGS) entry which is preliminary data.</text>
</comment>
<organism evidence="2 3">
    <name type="scientific">Colletotrichum fructicola (strain Nara gc5)</name>
    <name type="common">Anthracnose fungus</name>
    <name type="synonym">Colletotrichum gloeosporioides (strain Nara gc5)</name>
    <dbReference type="NCBI Taxonomy" id="1213859"/>
    <lineage>
        <taxon>Eukaryota</taxon>
        <taxon>Fungi</taxon>
        <taxon>Dikarya</taxon>
        <taxon>Ascomycota</taxon>
        <taxon>Pezizomycotina</taxon>
        <taxon>Sordariomycetes</taxon>
        <taxon>Hypocreomycetidae</taxon>
        <taxon>Glomerellales</taxon>
        <taxon>Glomerellaceae</taxon>
        <taxon>Colletotrichum</taxon>
        <taxon>Colletotrichum gloeosporioides species complex</taxon>
    </lineage>
</organism>